<dbReference type="FunCoup" id="A0A6I8T4I5">
    <property type="interactions" value="7"/>
</dbReference>
<feature type="domain" description="CASC1 C-terminal" evidence="3">
    <location>
        <begin position="774"/>
        <end position="973"/>
    </location>
</feature>
<dbReference type="OrthoDB" id="297923at2759"/>
<dbReference type="Pfam" id="PF15927">
    <property type="entry name" value="Casc1_N"/>
    <property type="match status" value="1"/>
</dbReference>
<feature type="compositionally biased region" description="Basic and acidic residues" evidence="2">
    <location>
        <begin position="13"/>
        <end position="35"/>
    </location>
</feature>
<feature type="region of interest" description="Disordered" evidence="2">
    <location>
        <begin position="653"/>
        <end position="675"/>
    </location>
</feature>
<dbReference type="PANTHER" id="PTHR20929">
    <property type="entry name" value="LUNG ADENOMA SUSCEPTIBILITY 1-RELATED"/>
    <property type="match status" value="1"/>
</dbReference>
<dbReference type="GO" id="GO:0048487">
    <property type="term" value="F:beta-tubulin binding"/>
    <property type="evidence" value="ECO:0007669"/>
    <property type="project" value="TreeGrafter"/>
</dbReference>
<reference evidence="5 6" key="1">
    <citation type="submission" date="2017-06" db="EMBL/GenBank/DDBJ databases">
        <title>Aedes aegypti genome working group (AGWG) sequencing and assembly.</title>
        <authorList>
            <consortium name="Aedes aegypti Genome Working Group (AGWG)"/>
            <person name="Matthews B.J."/>
        </authorList>
    </citation>
    <scope>NUCLEOTIDE SEQUENCE [LARGE SCALE GENOMIC DNA]</scope>
    <source>
        <strain evidence="5 6">LVP_AGWG</strain>
    </source>
</reference>
<evidence type="ECO:0000256" key="2">
    <source>
        <dbReference type="SAM" id="MobiDB-lite"/>
    </source>
</evidence>
<dbReference type="InterPro" id="IPR023247">
    <property type="entry name" value="IC97/Dnai7-like"/>
</dbReference>
<dbReference type="AlphaFoldDB" id="A0A6I8T4I5"/>
<sequence>MSPKKKMSKKERARLEAEQAEHQRMELERERQRKIEEEKMRKVREKEEAERKQVQEIVANKLRKVQLEDSYKYFALIKEEVKHLHGQQKKDREWEQYMRCNGLPNAFDPADLRKYLHIWCEGIRLYNEREQNWLLCANEQSILTQDVNVPNMSRESLKQQQPEIGNVYAAKTREVLGILEEIDDALHDTDMTQSMIDDLHEMKTEFRRVLANYIDEFAYKVLSNINRDMELTGLLEVTHKYESDVFKMQLYGLRDMPTPQLNPKEKAKEDSKHTDIDFPLLGFHLVLPAAVKCHHSAIRGLWISYDHFSDYCPSYDMPYRQDHRADLRIISRIEWKKRKEILKAVYEEPREKRPEDSEDDERATHDIDVDKIYTEHADELMKKERAKKGTKALNLFENDVNMRSHRIIAGVYCIDYLEQPMQEVKIAKKSLLRTVPQPGQLTRKKFYQPYRPPPTPQPGVRRLPEEIEAEIKQMEENLDKLALITLQLPENVFWFEPPIVCRWESKEETLESEPSFAKYLDKHKQMVQAAKERKTKSMRDRKTKYIEDFNILDVPSHVHLSSIVADFVIPKLPENYSVKIVPQDDKKKSHLLTSGKKSREKKRKITKTPSGAALTNIIYETKIPSYLFPPGCGSKILKIWNRRNKLSYPCIPEESDDQADYDDSDNDVASSAGNGKSRKKQYMFSKFMKDLDELIDAKTPKFEFKIEEIVTTVSKAEQGRQSVMIVRSEERARDRDRKAKVQKSKFDSDDEEVNYGDIQEVGNYVMVDREKEYVGKWSTRDIHDVKFNEDKLTIQFRIGRLGAIGFAANRYSNLPYQSWELKPDLKNPGSVTFSLTAAVVSTEISISEHGFRVNSLQGGPTQALQEILGQVLPMRKMMKQLRLAAVDLFPEDDAFNYSEGSCEKNPIMESHLYDCIGLLALTHNFSWSRWNLLSGCRMCVLLMREIIEHRRIPIHSTLLVTPLKATIVDSVEVSPTFNSSPIDGMEHYADLYHLGREHSQPSSKVKQENMSPILRDNVVQLLKAVRPLSFS</sequence>
<dbReference type="InterPro" id="IPR031826">
    <property type="entry name" value="IC97/Casc1_N"/>
</dbReference>
<dbReference type="EnsemblMetazoa" id="AAEL001118-RB">
    <property type="protein sequence ID" value="AAEL001118-PB"/>
    <property type="gene ID" value="AAEL001118"/>
</dbReference>
<dbReference type="Proteomes" id="UP000008820">
    <property type="component" value="Chromosome 3"/>
</dbReference>
<reference evidence="5" key="2">
    <citation type="submission" date="2020-05" db="UniProtKB">
        <authorList>
            <consortium name="EnsemblMetazoa"/>
        </authorList>
    </citation>
    <scope>IDENTIFICATION</scope>
    <source>
        <strain evidence="5">LVP_AGWG</strain>
    </source>
</reference>
<comment type="similarity">
    <text evidence="1">Belongs to the DNAI7 family.</text>
</comment>
<proteinExistence type="inferred from homology"/>
<accession>A0A6I8T4I5</accession>
<feature type="region of interest" description="Disordered" evidence="2">
    <location>
        <begin position="589"/>
        <end position="608"/>
    </location>
</feature>
<dbReference type="InParanoid" id="A0A6I8T4I5"/>
<organism evidence="5 6">
    <name type="scientific">Aedes aegypti</name>
    <name type="common">Yellowfever mosquito</name>
    <name type="synonym">Culex aegypti</name>
    <dbReference type="NCBI Taxonomy" id="7159"/>
    <lineage>
        <taxon>Eukaryota</taxon>
        <taxon>Metazoa</taxon>
        <taxon>Ecdysozoa</taxon>
        <taxon>Arthropoda</taxon>
        <taxon>Hexapoda</taxon>
        <taxon>Insecta</taxon>
        <taxon>Pterygota</taxon>
        <taxon>Neoptera</taxon>
        <taxon>Endopterygota</taxon>
        <taxon>Diptera</taxon>
        <taxon>Nematocera</taxon>
        <taxon>Culicoidea</taxon>
        <taxon>Culicidae</taxon>
        <taxon>Culicinae</taxon>
        <taxon>Aedini</taxon>
        <taxon>Aedes</taxon>
        <taxon>Stegomyia</taxon>
    </lineage>
</organism>
<feature type="domain" description="IC97/Casc1 N-terminal" evidence="4">
    <location>
        <begin position="22"/>
        <end position="242"/>
    </location>
</feature>
<feature type="compositionally biased region" description="Acidic residues" evidence="2">
    <location>
        <begin position="653"/>
        <end position="666"/>
    </location>
</feature>
<evidence type="ECO:0008006" key="7">
    <source>
        <dbReference type="Google" id="ProtNLM"/>
    </source>
</evidence>
<feature type="compositionally biased region" description="Basic residues" evidence="2">
    <location>
        <begin position="596"/>
        <end position="606"/>
    </location>
</feature>
<keyword evidence="6" id="KW-1185">Reference proteome</keyword>
<evidence type="ECO:0000313" key="6">
    <source>
        <dbReference type="Proteomes" id="UP000008820"/>
    </source>
</evidence>
<evidence type="ECO:0000259" key="4">
    <source>
        <dbReference type="Pfam" id="PF15927"/>
    </source>
</evidence>
<dbReference type="GO" id="GO:0008017">
    <property type="term" value="F:microtubule binding"/>
    <property type="evidence" value="ECO:0007669"/>
    <property type="project" value="TreeGrafter"/>
</dbReference>
<feature type="region of interest" description="Disordered" evidence="2">
    <location>
        <begin position="1"/>
        <end position="35"/>
    </location>
</feature>
<protein>
    <recommendedName>
        <fullName evidence="7">CASC1 C-terminal domain-containing protein</fullName>
    </recommendedName>
</protein>
<dbReference type="Pfam" id="PF12366">
    <property type="entry name" value="Casc1_C"/>
    <property type="match status" value="1"/>
</dbReference>
<gene>
    <name evidence="5" type="primary">5568566</name>
</gene>
<dbReference type="InterPro" id="IPR022110">
    <property type="entry name" value="CASC1_C"/>
</dbReference>
<dbReference type="PANTHER" id="PTHR20929:SF11">
    <property type="entry name" value="DYNEIN AXONEMAL INTERMEDIATE CHAIN 7"/>
    <property type="match status" value="1"/>
</dbReference>
<evidence type="ECO:0000259" key="3">
    <source>
        <dbReference type="Pfam" id="PF12366"/>
    </source>
</evidence>
<evidence type="ECO:0000256" key="1">
    <source>
        <dbReference type="ARBA" id="ARBA00024332"/>
    </source>
</evidence>
<feature type="compositionally biased region" description="Basic residues" evidence="2">
    <location>
        <begin position="1"/>
        <end position="12"/>
    </location>
</feature>
<evidence type="ECO:0000313" key="5">
    <source>
        <dbReference type="EnsemblMetazoa" id="AAEL001118-PB"/>
    </source>
</evidence>
<name>A0A6I8T4I5_AEDAE</name>